<dbReference type="AlphaFoldDB" id="A0A2G9U486"/>
<accession>A0A2G9U486</accession>
<dbReference type="PANTHER" id="PTHR47829:SF1">
    <property type="entry name" value="HAD FAMILY PHOSPHATASE"/>
    <property type="match status" value="1"/>
</dbReference>
<dbReference type="SUPFAM" id="SSF56784">
    <property type="entry name" value="HAD-like"/>
    <property type="match status" value="1"/>
</dbReference>
<dbReference type="PANTHER" id="PTHR47829">
    <property type="entry name" value="HYDROLASE, PUTATIVE (AFU_ORTHOLOGUE AFUA_1G12880)-RELATED"/>
    <property type="match status" value="1"/>
</dbReference>
<dbReference type="EMBL" id="KZ349389">
    <property type="protein sequence ID" value="PIO64994.1"/>
    <property type="molecule type" value="Genomic_DNA"/>
</dbReference>
<dbReference type="Pfam" id="PF13242">
    <property type="entry name" value="Hydrolase_like"/>
    <property type="match status" value="1"/>
</dbReference>
<proteinExistence type="predicted"/>
<dbReference type="Gene3D" id="3.40.50.1000">
    <property type="entry name" value="HAD superfamily/HAD-like"/>
    <property type="match status" value="1"/>
</dbReference>
<dbReference type="NCBIfam" id="TIGR01509">
    <property type="entry name" value="HAD-SF-IA-v3"/>
    <property type="match status" value="1"/>
</dbReference>
<dbReference type="Proteomes" id="UP000230423">
    <property type="component" value="Unassembled WGS sequence"/>
</dbReference>
<evidence type="ECO:0008006" key="3">
    <source>
        <dbReference type="Google" id="ProtNLM"/>
    </source>
</evidence>
<organism evidence="1 2">
    <name type="scientific">Teladorsagia circumcincta</name>
    <name type="common">Brown stomach worm</name>
    <name type="synonym">Ostertagia circumcincta</name>
    <dbReference type="NCBI Taxonomy" id="45464"/>
    <lineage>
        <taxon>Eukaryota</taxon>
        <taxon>Metazoa</taxon>
        <taxon>Ecdysozoa</taxon>
        <taxon>Nematoda</taxon>
        <taxon>Chromadorea</taxon>
        <taxon>Rhabditida</taxon>
        <taxon>Rhabditina</taxon>
        <taxon>Rhabditomorpha</taxon>
        <taxon>Strongyloidea</taxon>
        <taxon>Trichostrongylidae</taxon>
        <taxon>Teladorsagia</taxon>
    </lineage>
</organism>
<dbReference type="InterPro" id="IPR006439">
    <property type="entry name" value="HAD-SF_hydro_IA"/>
</dbReference>
<evidence type="ECO:0000313" key="1">
    <source>
        <dbReference type="EMBL" id="PIO64994.1"/>
    </source>
</evidence>
<reference evidence="1 2" key="1">
    <citation type="submission" date="2015-09" db="EMBL/GenBank/DDBJ databases">
        <title>Draft genome of the parasitic nematode Teladorsagia circumcincta isolate WARC Sus (inbred).</title>
        <authorList>
            <person name="Mitreva M."/>
        </authorList>
    </citation>
    <scope>NUCLEOTIDE SEQUENCE [LARGE SCALE GENOMIC DNA]</scope>
    <source>
        <strain evidence="1 2">S</strain>
    </source>
</reference>
<dbReference type="InterPro" id="IPR036412">
    <property type="entry name" value="HAD-like_sf"/>
</dbReference>
<dbReference type="OrthoDB" id="434771at2759"/>
<dbReference type="InterPro" id="IPR023214">
    <property type="entry name" value="HAD_sf"/>
</dbReference>
<dbReference type="PRINTS" id="PR00413">
    <property type="entry name" value="HADHALOGNASE"/>
</dbReference>
<gene>
    <name evidence="1" type="ORF">TELCIR_13357</name>
</gene>
<protein>
    <recommendedName>
        <fullName evidence="3">HAD hydrolase, family IA, variant 3</fullName>
    </recommendedName>
</protein>
<name>A0A2G9U486_TELCI</name>
<dbReference type="InterPro" id="IPR052898">
    <property type="entry name" value="ACAD10-like"/>
</dbReference>
<keyword evidence="2" id="KW-1185">Reference proteome</keyword>
<evidence type="ECO:0000313" key="2">
    <source>
        <dbReference type="Proteomes" id="UP000230423"/>
    </source>
</evidence>
<sequence>MRKPEPVIYRRICEALKVTPEECVFLDDLGPNLKPAKEMGFTTIKVTSPSQAVADLKGILKDIFDFPPGTRECLPSS</sequence>